<accession>A0A2P2NJ82</accession>
<feature type="region of interest" description="Disordered" evidence="1">
    <location>
        <begin position="1"/>
        <end position="28"/>
    </location>
</feature>
<feature type="compositionally biased region" description="Basic and acidic residues" evidence="1">
    <location>
        <begin position="12"/>
        <end position="28"/>
    </location>
</feature>
<sequence length="65" mass="7688">MSQRTPPVQHANKNETRRHNSIKEKEQKNLDYINISEITNRSFHDMNLSFKPDANDNFFLRGSLI</sequence>
<protein>
    <submittedName>
        <fullName evidence="2">Uncharacterized protein</fullName>
    </submittedName>
</protein>
<evidence type="ECO:0000313" key="2">
    <source>
        <dbReference type="EMBL" id="MBX42519.1"/>
    </source>
</evidence>
<reference evidence="2" key="1">
    <citation type="submission" date="2018-02" db="EMBL/GenBank/DDBJ databases">
        <title>Rhizophora mucronata_Transcriptome.</title>
        <authorList>
            <person name="Meera S.P."/>
            <person name="Sreeshan A."/>
            <person name="Augustine A."/>
        </authorList>
    </citation>
    <scope>NUCLEOTIDE SEQUENCE</scope>
    <source>
        <tissue evidence="2">Leaf</tissue>
    </source>
</reference>
<dbReference type="AlphaFoldDB" id="A0A2P2NJ82"/>
<dbReference type="EMBL" id="GGEC01062035">
    <property type="protein sequence ID" value="MBX42519.1"/>
    <property type="molecule type" value="Transcribed_RNA"/>
</dbReference>
<evidence type="ECO:0000256" key="1">
    <source>
        <dbReference type="SAM" id="MobiDB-lite"/>
    </source>
</evidence>
<name>A0A2P2NJ82_RHIMU</name>
<organism evidence="2">
    <name type="scientific">Rhizophora mucronata</name>
    <name type="common">Asiatic mangrove</name>
    <dbReference type="NCBI Taxonomy" id="61149"/>
    <lineage>
        <taxon>Eukaryota</taxon>
        <taxon>Viridiplantae</taxon>
        <taxon>Streptophyta</taxon>
        <taxon>Embryophyta</taxon>
        <taxon>Tracheophyta</taxon>
        <taxon>Spermatophyta</taxon>
        <taxon>Magnoliopsida</taxon>
        <taxon>eudicotyledons</taxon>
        <taxon>Gunneridae</taxon>
        <taxon>Pentapetalae</taxon>
        <taxon>rosids</taxon>
        <taxon>fabids</taxon>
        <taxon>Malpighiales</taxon>
        <taxon>Rhizophoraceae</taxon>
        <taxon>Rhizophora</taxon>
    </lineage>
</organism>
<proteinExistence type="predicted"/>